<protein>
    <recommendedName>
        <fullName evidence="4">CUB domain-containing protein</fullName>
    </recommendedName>
</protein>
<reference evidence="5" key="2">
    <citation type="submission" date="2017-10" db="EMBL/GenBank/DDBJ databases">
        <title>Ladona fulva Genome sequencing and assembly.</title>
        <authorList>
            <person name="Murali S."/>
            <person name="Richards S."/>
            <person name="Bandaranaike D."/>
            <person name="Bellair M."/>
            <person name="Blankenburg K."/>
            <person name="Chao H."/>
            <person name="Dinh H."/>
            <person name="Doddapaneni H."/>
            <person name="Dugan-Rocha S."/>
            <person name="Elkadiri S."/>
            <person name="Gnanaolivu R."/>
            <person name="Hernandez B."/>
            <person name="Skinner E."/>
            <person name="Javaid M."/>
            <person name="Lee S."/>
            <person name="Li M."/>
            <person name="Ming W."/>
            <person name="Munidasa M."/>
            <person name="Muniz J."/>
            <person name="Nguyen L."/>
            <person name="Hughes D."/>
            <person name="Osuji N."/>
            <person name="Pu L.-L."/>
            <person name="Puazo M."/>
            <person name="Qu C."/>
            <person name="Quiroz J."/>
            <person name="Raj R."/>
            <person name="Weissenberger G."/>
            <person name="Xin Y."/>
            <person name="Zou X."/>
            <person name="Han Y."/>
            <person name="Worley K."/>
            <person name="Muzny D."/>
            <person name="Gibbs R."/>
        </authorList>
    </citation>
    <scope>NUCLEOTIDE SEQUENCE</scope>
    <source>
        <strain evidence="5">Sampled in the wild</strain>
    </source>
</reference>
<feature type="domain" description="CUB" evidence="4">
    <location>
        <begin position="52"/>
        <end position="169"/>
    </location>
</feature>
<comment type="caution">
    <text evidence="5">The sequence shown here is derived from an EMBL/GenBank/DDBJ whole genome shotgun (WGS) entry which is preliminary data.</text>
</comment>
<dbReference type="AlphaFoldDB" id="A0A8K0KG80"/>
<dbReference type="PROSITE" id="PS01180">
    <property type="entry name" value="CUB"/>
    <property type="match status" value="2"/>
</dbReference>
<dbReference type="InterPro" id="IPR000859">
    <property type="entry name" value="CUB_dom"/>
</dbReference>
<dbReference type="SUPFAM" id="SSF49854">
    <property type="entry name" value="Spermadhesin, CUB domain"/>
    <property type="match status" value="2"/>
</dbReference>
<evidence type="ECO:0000256" key="2">
    <source>
        <dbReference type="ARBA" id="ARBA00023157"/>
    </source>
</evidence>
<feature type="non-terminal residue" evidence="5">
    <location>
        <position position="279"/>
    </location>
</feature>
<evidence type="ECO:0000256" key="1">
    <source>
        <dbReference type="ARBA" id="ARBA00022737"/>
    </source>
</evidence>
<gene>
    <name evidence="5" type="ORF">J437_LFUL005219</name>
</gene>
<reference evidence="5" key="1">
    <citation type="submission" date="2013-04" db="EMBL/GenBank/DDBJ databases">
        <authorList>
            <person name="Qu J."/>
            <person name="Murali S.C."/>
            <person name="Bandaranaike D."/>
            <person name="Bellair M."/>
            <person name="Blankenburg K."/>
            <person name="Chao H."/>
            <person name="Dinh H."/>
            <person name="Doddapaneni H."/>
            <person name="Downs B."/>
            <person name="Dugan-Rocha S."/>
            <person name="Elkadiri S."/>
            <person name="Gnanaolivu R.D."/>
            <person name="Hernandez B."/>
            <person name="Javaid M."/>
            <person name="Jayaseelan J.C."/>
            <person name="Lee S."/>
            <person name="Li M."/>
            <person name="Ming W."/>
            <person name="Munidasa M."/>
            <person name="Muniz J."/>
            <person name="Nguyen L."/>
            <person name="Ongeri F."/>
            <person name="Osuji N."/>
            <person name="Pu L.-L."/>
            <person name="Puazo M."/>
            <person name="Qu C."/>
            <person name="Quiroz J."/>
            <person name="Raj R."/>
            <person name="Weissenberger G."/>
            <person name="Xin Y."/>
            <person name="Zou X."/>
            <person name="Han Y."/>
            <person name="Richards S."/>
            <person name="Worley K."/>
            <person name="Muzny D."/>
            <person name="Gibbs R."/>
        </authorList>
    </citation>
    <scope>NUCLEOTIDE SEQUENCE</scope>
    <source>
        <strain evidence="5">Sampled in the wild</strain>
    </source>
</reference>
<dbReference type="EMBL" id="KZ308752">
    <property type="protein sequence ID" value="KAG8233892.1"/>
    <property type="molecule type" value="Genomic_DNA"/>
</dbReference>
<dbReference type="Proteomes" id="UP000792457">
    <property type="component" value="Unassembled WGS sequence"/>
</dbReference>
<organism evidence="5 6">
    <name type="scientific">Ladona fulva</name>
    <name type="common">Scarce chaser dragonfly</name>
    <name type="synonym">Libellula fulva</name>
    <dbReference type="NCBI Taxonomy" id="123851"/>
    <lineage>
        <taxon>Eukaryota</taxon>
        <taxon>Metazoa</taxon>
        <taxon>Ecdysozoa</taxon>
        <taxon>Arthropoda</taxon>
        <taxon>Hexapoda</taxon>
        <taxon>Insecta</taxon>
        <taxon>Pterygota</taxon>
        <taxon>Palaeoptera</taxon>
        <taxon>Odonata</taxon>
        <taxon>Epiprocta</taxon>
        <taxon>Anisoptera</taxon>
        <taxon>Libelluloidea</taxon>
        <taxon>Libellulidae</taxon>
        <taxon>Ladona</taxon>
    </lineage>
</organism>
<dbReference type="Pfam" id="PF00431">
    <property type="entry name" value="CUB"/>
    <property type="match status" value="2"/>
</dbReference>
<evidence type="ECO:0000256" key="3">
    <source>
        <dbReference type="PROSITE-ProRule" id="PRU00059"/>
    </source>
</evidence>
<evidence type="ECO:0000313" key="6">
    <source>
        <dbReference type="Proteomes" id="UP000792457"/>
    </source>
</evidence>
<feature type="domain" description="CUB" evidence="4">
    <location>
        <begin position="170"/>
        <end position="279"/>
    </location>
</feature>
<dbReference type="PANTHER" id="PTHR24251:SF30">
    <property type="entry name" value="MEMBRANE FRIZZLED-RELATED PROTEIN"/>
    <property type="match status" value="1"/>
</dbReference>
<accession>A0A8K0KG80</accession>
<name>A0A8K0KG80_LADFU</name>
<proteinExistence type="predicted"/>
<dbReference type="PANTHER" id="PTHR24251">
    <property type="entry name" value="OVOCHYMASE-RELATED"/>
    <property type="match status" value="1"/>
</dbReference>
<dbReference type="Gene3D" id="2.60.120.290">
    <property type="entry name" value="Spermadhesin, CUB domain"/>
    <property type="match status" value="2"/>
</dbReference>
<keyword evidence="1" id="KW-0677">Repeat</keyword>
<sequence length="279" mass="31603">MPPHITSSSNVVYISWNVSPMRVGSWFLLNWIQVPRRMDIVMPQINKTSERCGGFFNVNVTGLEFTSPGYPHGYGPNMRCEWIFETTSWNHILFSMNDINLQQHLPFCVFDFIEIYSGLSNNQEWNLEKTYCLQNATETPFHGTNLMKVVFETDFYRNGTGFSAHVNSVCGGSLSGSNGVIDVLNMTQYEGKYPKMIYMCEWTITVRSGRTIKVEFDAFDLYGVVDTSCTNAFIMFKNGGSSDSPGLGEPRYCGNTIPNVPETVGNRMYIKYKTFAGVK</sequence>
<evidence type="ECO:0000313" key="5">
    <source>
        <dbReference type="EMBL" id="KAG8233892.1"/>
    </source>
</evidence>
<evidence type="ECO:0000259" key="4">
    <source>
        <dbReference type="PROSITE" id="PS01180"/>
    </source>
</evidence>
<dbReference type="OrthoDB" id="10009301at2759"/>
<keyword evidence="2" id="KW-1015">Disulfide bond</keyword>
<keyword evidence="6" id="KW-1185">Reference proteome</keyword>
<dbReference type="SMART" id="SM00042">
    <property type="entry name" value="CUB"/>
    <property type="match status" value="2"/>
</dbReference>
<comment type="caution">
    <text evidence="3">Lacks conserved residue(s) required for the propagation of feature annotation.</text>
</comment>
<dbReference type="InterPro" id="IPR035914">
    <property type="entry name" value="Sperma_CUB_dom_sf"/>
</dbReference>
<dbReference type="CDD" id="cd00041">
    <property type="entry name" value="CUB"/>
    <property type="match status" value="2"/>
</dbReference>